<evidence type="ECO:0000313" key="4">
    <source>
        <dbReference type="Proteomes" id="UP001175000"/>
    </source>
</evidence>
<dbReference type="Gene3D" id="2.60.40.420">
    <property type="entry name" value="Cupredoxins - blue copper proteins"/>
    <property type="match status" value="1"/>
</dbReference>
<evidence type="ECO:0000313" key="3">
    <source>
        <dbReference type="EMBL" id="KAK0620826.1"/>
    </source>
</evidence>
<dbReference type="PANTHER" id="PTHR34883:SF15">
    <property type="entry name" value="EXTRACELLULAR SERINE-RICH PROTEIN"/>
    <property type="match status" value="1"/>
</dbReference>
<dbReference type="AlphaFoldDB" id="A0AA40C0H3"/>
<accession>A0AA40C0H3</accession>
<dbReference type="SUPFAM" id="SSF49503">
    <property type="entry name" value="Cupredoxins"/>
    <property type="match status" value="1"/>
</dbReference>
<dbReference type="InterPro" id="IPR052953">
    <property type="entry name" value="Ser-rich/MCO-related"/>
</dbReference>
<dbReference type="InterPro" id="IPR008972">
    <property type="entry name" value="Cupredoxin"/>
</dbReference>
<feature type="region of interest" description="Disordered" evidence="1">
    <location>
        <begin position="146"/>
        <end position="177"/>
    </location>
</feature>
<comment type="caution">
    <text evidence="3">The sequence shown here is derived from an EMBL/GenBank/DDBJ whole genome shotgun (WGS) entry which is preliminary data.</text>
</comment>
<dbReference type="CDD" id="cd00920">
    <property type="entry name" value="Cupredoxin"/>
    <property type="match status" value="1"/>
</dbReference>
<gene>
    <name evidence="3" type="ORF">B0T14DRAFT_538097</name>
</gene>
<evidence type="ECO:0000256" key="1">
    <source>
        <dbReference type="SAM" id="MobiDB-lite"/>
    </source>
</evidence>
<feature type="signal peptide" evidence="2">
    <location>
        <begin position="1"/>
        <end position="18"/>
    </location>
</feature>
<dbReference type="PANTHER" id="PTHR34883">
    <property type="entry name" value="SERINE-RICH PROTEIN, PUTATIVE-RELATED-RELATED"/>
    <property type="match status" value="1"/>
</dbReference>
<keyword evidence="4" id="KW-1185">Reference proteome</keyword>
<dbReference type="EMBL" id="JAULSU010000004">
    <property type="protein sequence ID" value="KAK0620826.1"/>
    <property type="molecule type" value="Genomic_DNA"/>
</dbReference>
<reference evidence="3" key="1">
    <citation type="submission" date="2023-06" db="EMBL/GenBank/DDBJ databases">
        <title>Genome-scale phylogeny and comparative genomics of the fungal order Sordariales.</title>
        <authorList>
            <consortium name="Lawrence Berkeley National Laboratory"/>
            <person name="Hensen N."/>
            <person name="Bonometti L."/>
            <person name="Westerberg I."/>
            <person name="Brannstrom I.O."/>
            <person name="Guillou S."/>
            <person name="Cros-Aarteil S."/>
            <person name="Calhoun S."/>
            <person name="Haridas S."/>
            <person name="Kuo A."/>
            <person name="Mondo S."/>
            <person name="Pangilinan J."/>
            <person name="Riley R."/>
            <person name="Labutti K."/>
            <person name="Andreopoulos B."/>
            <person name="Lipzen A."/>
            <person name="Chen C."/>
            <person name="Yanf M."/>
            <person name="Daum C."/>
            <person name="Ng V."/>
            <person name="Clum A."/>
            <person name="Steindorff A."/>
            <person name="Ohm R."/>
            <person name="Martin F."/>
            <person name="Silar P."/>
            <person name="Natvig D."/>
            <person name="Lalanne C."/>
            <person name="Gautier V."/>
            <person name="Ament-Velasquez S.L."/>
            <person name="Kruys A."/>
            <person name="Hutchinson M.I."/>
            <person name="Powell A.J."/>
            <person name="Barry K."/>
            <person name="Miller A.N."/>
            <person name="Grigoriev I.V."/>
            <person name="Debuchy R."/>
            <person name="Gladieux P."/>
            <person name="Thoren M.H."/>
            <person name="Johannesson H."/>
        </authorList>
    </citation>
    <scope>NUCLEOTIDE SEQUENCE</scope>
    <source>
        <strain evidence="3">CBS 606.72</strain>
    </source>
</reference>
<evidence type="ECO:0000256" key="2">
    <source>
        <dbReference type="SAM" id="SignalP"/>
    </source>
</evidence>
<name>A0AA40C0H3_9PEZI</name>
<organism evidence="3 4">
    <name type="scientific">Immersiella caudata</name>
    <dbReference type="NCBI Taxonomy" id="314043"/>
    <lineage>
        <taxon>Eukaryota</taxon>
        <taxon>Fungi</taxon>
        <taxon>Dikarya</taxon>
        <taxon>Ascomycota</taxon>
        <taxon>Pezizomycotina</taxon>
        <taxon>Sordariomycetes</taxon>
        <taxon>Sordariomycetidae</taxon>
        <taxon>Sordariales</taxon>
        <taxon>Lasiosphaeriaceae</taxon>
        <taxon>Immersiella</taxon>
    </lineage>
</organism>
<dbReference type="Proteomes" id="UP001175000">
    <property type="component" value="Unassembled WGS sequence"/>
</dbReference>
<sequence>MHTSRLTAFMATATLATAAKIQIAVGKDGLVFTPNSVTAAKGDIIEYQFFPPTHSVIMGDFNNPCMPAATGGFFSGGFTTSSGQNSNVFQVTINTTDPIFFYCGFPTHCESGMSGVINPSTEQTLDAYQSEASTVASTVAPPAPFGGQVVPVGSSPSAGAMNPSPTPPGSTSGGGGLYGGTGNGAGALMVPLVGAVAAAVFMV</sequence>
<keyword evidence="2" id="KW-0732">Signal</keyword>
<proteinExistence type="predicted"/>
<protein>
    <recommendedName>
        <fullName evidence="5">Extracellular serine-rich protein</fullName>
    </recommendedName>
</protein>
<feature type="chain" id="PRO_5041462857" description="Extracellular serine-rich protein" evidence="2">
    <location>
        <begin position="19"/>
        <end position="203"/>
    </location>
</feature>
<evidence type="ECO:0008006" key="5">
    <source>
        <dbReference type="Google" id="ProtNLM"/>
    </source>
</evidence>